<proteinExistence type="inferred from homology"/>
<protein>
    <recommendedName>
        <fullName evidence="3">Lon proteolytic domain-containing protein</fullName>
    </recommendedName>
</protein>
<sequence length="670" mass="74128">MRFIFLLSLLFCLLVMQAGAVSLEDGVKIPLVADYISSDSERGVFLSALVAVENGSGHVFVDTSPYAQVDLQGSARLAAMVASDITSLDQTQYDFYYVIAVPSPIIGGPSAGAAITVATVAAINNWSIRDGVAMTGTISPDNSIGPVGGIQAKLAAASENNITLFLIPEGQRKFTVSKKNEKSGPGFTFIEEKTLVVDLVEEGRKLGVEVQEVADIYDAIYLLTGHTVDVGYIDGEVISGDYVKLLEPLAASLKVEALNMYGETEKMVAKDDMLKNADDTIKHANEMYDDGNYYAATSLYFNAMVALRGICWHKEYDQADNKTAFAIDIHNMVARQINASEKDIEQYKKLGVRDPETIGAAESRVTRARQLLHHADASSPVEYVSTLAFSNERARTAQWWLTLTSSDVVVPEEELRNRAAWYLAQAQSVTTYAHTLVSESNFHETMHWGADEDLTNANIQFERGYYSGSLFDSIHAIVSASTVIGMMSSGDRDERVQKSEQGAKNAILEAQQKGVKPTLAISAYEYGKTLADPNGRLTQYNYAKSIAKTSMVLNSKGVKTVNTTNYNITMDNLNTHKEKSFYEAFGEGEAEMILSKIEFHYTPKHASWLNAAEIEINVMDIECTDRRIGDMEILTHEVTAWTRRRNDDEKKINWGFTRRKADKKLSKYYV</sequence>
<dbReference type="PROSITE" id="PS51786">
    <property type="entry name" value="LON_PROTEOLYTIC"/>
    <property type="match status" value="1"/>
</dbReference>
<comment type="caution">
    <text evidence="4">The sequence shown here is derived from an EMBL/GenBank/DDBJ whole genome shotgun (WGS) entry which is preliminary data.</text>
</comment>
<keyword evidence="2" id="KW-0645">Protease</keyword>
<dbReference type="Pfam" id="PF13358">
    <property type="entry name" value="DDE_3"/>
    <property type="match status" value="1"/>
</dbReference>
<evidence type="ECO:0000256" key="1">
    <source>
        <dbReference type="ARBA" id="ARBA00004127"/>
    </source>
</evidence>
<dbReference type="InterPro" id="IPR014721">
    <property type="entry name" value="Ribsml_uS5_D2-typ_fold_subgr"/>
</dbReference>
<feature type="active site" evidence="2">
    <location>
        <position position="153"/>
    </location>
</feature>
<dbReference type="GO" id="GO:0005524">
    <property type="term" value="F:ATP binding"/>
    <property type="evidence" value="ECO:0007669"/>
    <property type="project" value="InterPro"/>
</dbReference>
<dbReference type="Proteomes" id="UP000291831">
    <property type="component" value="Unassembled WGS sequence"/>
</dbReference>
<keyword evidence="2" id="KW-0720">Serine protease</keyword>
<evidence type="ECO:0000313" key="5">
    <source>
        <dbReference type="Proteomes" id="UP000291831"/>
    </source>
</evidence>
<dbReference type="GO" id="GO:0004176">
    <property type="term" value="F:ATP-dependent peptidase activity"/>
    <property type="evidence" value="ECO:0007669"/>
    <property type="project" value="UniProtKB-UniRule"/>
</dbReference>
<keyword evidence="2" id="KW-0378">Hydrolase</keyword>
<dbReference type="PANTHER" id="PTHR10046">
    <property type="entry name" value="ATP DEPENDENT LON PROTEASE FAMILY MEMBER"/>
    <property type="match status" value="1"/>
</dbReference>
<dbReference type="EMBL" id="RPGO01000033">
    <property type="protein sequence ID" value="RZB28977.1"/>
    <property type="molecule type" value="Genomic_DNA"/>
</dbReference>
<dbReference type="AlphaFoldDB" id="A0A8B3S0Y5"/>
<dbReference type="SUPFAM" id="SSF54211">
    <property type="entry name" value="Ribosomal protein S5 domain 2-like"/>
    <property type="match status" value="1"/>
</dbReference>
<dbReference type="Pfam" id="PF05362">
    <property type="entry name" value="Lon_C"/>
    <property type="match status" value="1"/>
</dbReference>
<dbReference type="InterPro" id="IPR038717">
    <property type="entry name" value="Tc1-like_DDE_dom"/>
</dbReference>
<feature type="domain" description="Lon proteolytic" evidence="3">
    <location>
        <begin position="106"/>
        <end position="226"/>
    </location>
</feature>
<evidence type="ECO:0000313" key="4">
    <source>
        <dbReference type="EMBL" id="RZB28977.1"/>
    </source>
</evidence>
<comment type="similarity">
    <text evidence="2">Belongs to the peptidase S16 family.</text>
</comment>
<organism evidence="4 5">
    <name type="scientific">Candidatus Argoarchaeum ethanivorans</name>
    <dbReference type="NCBI Taxonomy" id="2608793"/>
    <lineage>
        <taxon>Archaea</taxon>
        <taxon>Methanobacteriati</taxon>
        <taxon>Methanobacteriota</taxon>
        <taxon>Stenosarchaea group</taxon>
        <taxon>Methanomicrobia</taxon>
        <taxon>Methanosarcinales</taxon>
        <taxon>Methanosarcinales incertae sedis</taxon>
        <taxon>GOM Arc I cluster</taxon>
        <taxon>Candidatus Argoarchaeum</taxon>
    </lineage>
</organism>
<gene>
    <name evidence="4" type="ORF">AEth_01581</name>
</gene>
<dbReference type="Gene3D" id="3.30.230.10">
    <property type="match status" value="1"/>
</dbReference>
<evidence type="ECO:0000256" key="2">
    <source>
        <dbReference type="PROSITE-ProRule" id="PRU01122"/>
    </source>
</evidence>
<evidence type="ECO:0000259" key="3">
    <source>
        <dbReference type="PROSITE" id="PS51786"/>
    </source>
</evidence>
<dbReference type="InterPro" id="IPR008269">
    <property type="entry name" value="Lon_proteolytic"/>
</dbReference>
<dbReference type="GO" id="GO:0006508">
    <property type="term" value="P:proteolysis"/>
    <property type="evidence" value="ECO:0007669"/>
    <property type="project" value="UniProtKB-KW"/>
</dbReference>
<dbReference type="GO" id="GO:0004252">
    <property type="term" value="F:serine-type endopeptidase activity"/>
    <property type="evidence" value="ECO:0007669"/>
    <property type="project" value="UniProtKB-UniRule"/>
</dbReference>
<reference evidence="5" key="1">
    <citation type="submission" date="2019-01" db="EMBL/GenBank/DDBJ databases">
        <title>Anaerobic oxidation of ethane by archaea from a marine hydrocarbon seep.</title>
        <authorList>
            <person name="Musat F."/>
        </authorList>
    </citation>
    <scope>NUCLEOTIDE SEQUENCE [LARGE SCALE GENOMIC DNA]</scope>
</reference>
<dbReference type="GO" id="GO:0012505">
    <property type="term" value="C:endomembrane system"/>
    <property type="evidence" value="ECO:0007669"/>
    <property type="project" value="UniProtKB-SubCell"/>
</dbReference>
<feature type="active site" evidence="2">
    <location>
        <position position="110"/>
    </location>
</feature>
<dbReference type="PRINTS" id="PR00830">
    <property type="entry name" value="ENDOLAPTASE"/>
</dbReference>
<comment type="subcellular location">
    <subcellularLocation>
        <location evidence="1">Endomembrane system</location>
        <topology evidence="1">Multi-pass membrane protein</topology>
    </subcellularLocation>
</comment>
<accession>A0A8B3S0Y5</accession>
<name>A0A8B3S0Y5_9EURY</name>
<dbReference type="InterPro" id="IPR027065">
    <property type="entry name" value="Lon_Prtase"/>
</dbReference>
<dbReference type="GO" id="GO:0030163">
    <property type="term" value="P:protein catabolic process"/>
    <property type="evidence" value="ECO:0007669"/>
    <property type="project" value="InterPro"/>
</dbReference>
<dbReference type="InterPro" id="IPR020568">
    <property type="entry name" value="Ribosomal_Su5_D2-typ_SF"/>
</dbReference>